<sequence length="72" mass="8033">QELGPIAAIAWCVAMLVGLVKTRYKYAFAAIIAFSLFDHLMWTWLAPLPFVIAGVATVDNEGDFLFRKESVQ</sequence>
<feature type="transmembrane region" description="Helical" evidence="1">
    <location>
        <begin position="6"/>
        <end position="24"/>
    </location>
</feature>
<name>X1FTT4_9ZZZZ</name>
<accession>X1FTT4</accession>
<evidence type="ECO:0000313" key="2">
    <source>
        <dbReference type="EMBL" id="GAH35940.1"/>
    </source>
</evidence>
<feature type="non-terminal residue" evidence="2">
    <location>
        <position position="1"/>
    </location>
</feature>
<proteinExistence type="predicted"/>
<keyword evidence="1" id="KW-1133">Transmembrane helix</keyword>
<comment type="caution">
    <text evidence="2">The sequence shown here is derived from an EMBL/GenBank/DDBJ whole genome shotgun (WGS) entry which is preliminary data.</text>
</comment>
<evidence type="ECO:0000256" key="1">
    <source>
        <dbReference type="SAM" id="Phobius"/>
    </source>
</evidence>
<dbReference type="AlphaFoldDB" id="X1FTT4"/>
<gene>
    <name evidence="2" type="ORF">S03H2_25797</name>
</gene>
<organism evidence="2">
    <name type="scientific">marine sediment metagenome</name>
    <dbReference type="NCBI Taxonomy" id="412755"/>
    <lineage>
        <taxon>unclassified sequences</taxon>
        <taxon>metagenomes</taxon>
        <taxon>ecological metagenomes</taxon>
    </lineage>
</organism>
<protein>
    <submittedName>
        <fullName evidence="2">Uncharacterized protein</fullName>
    </submittedName>
</protein>
<keyword evidence="1" id="KW-0472">Membrane</keyword>
<dbReference type="EMBL" id="BARU01014711">
    <property type="protein sequence ID" value="GAH35940.1"/>
    <property type="molecule type" value="Genomic_DNA"/>
</dbReference>
<reference evidence="2" key="1">
    <citation type="journal article" date="2014" name="Front. Microbiol.">
        <title>High frequency of phylogenetically diverse reductive dehalogenase-homologous genes in deep subseafloor sedimentary metagenomes.</title>
        <authorList>
            <person name="Kawai M."/>
            <person name="Futagami T."/>
            <person name="Toyoda A."/>
            <person name="Takaki Y."/>
            <person name="Nishi S."/>
            <person name="Hori S."/>
            <person name="Arai W."/>
            <person name="Tsubouchi T."/>
            <person name="Morono Y."/>
            <person name="Uchiyama I."/>
            <person name="Ito T."/>
            <person name="Fujiyama A."/>
            <person name="Inagaki F."/>
            <person name="Takami H."/>
        </authorList>
    </citation>
    <scope>NUCLEOTIDE SEQUENCE</scope>
    <source>
        <strain evidence="2">Expedition CK06-06</strain>
    </source>
</reference>
<keyword evidence="1" id="KW-0812">Transmembrane</keyword>